<dbReference type="Proteomes" id="UP001321477">
    <property type="component" value="Chromosome"/>
</dbReference>
<proteinExistence type="predicted"/>
<evidence type="ECO:0000313" key="2">
    <source>
        <dbReference type="Proteomes" id="UP001321477"/>
    </source>
</evidence>
<evidence type="ECO:0000313" key="1">
    <source>
        <dbReference type="EMBL" id="BDZ56006.1"/>
    </source>
</evidence>
<accession>A0ABM8H5B0</accession>
<reference evidence="2" key="1">
    <citation type="journal article" date="2019" name="Int. J. Syst. Evol. Microbiol.">
        <title>The Global Catalogue of Microorganisms (GCM) 10K type strain sequencing project: providing services to taxonomists for standard genome sequencing and annotation.</title>
        <authorList>
            <consortium name="The Broad Institute Genomics Platform"/>
            <consortium name="The Broad Institute Genome Sequencing Center for Infectious Disease"/>
            <person name="Wu L."/>
            <person name="Ma J."/>
        </authorList>
    </citation>
    <scope>NUCLEOTIDE SEQUENCE [LARGE SCALE GENOMIC DNA]</scope>
    <source>
        <strain evidence="2">NBRC 109019</strain>
    </source>
</reference>
<name>A0ABM8H5B0_9MICO</name>
<dbReference type="EMBL" id="AP027734">
    <property type="protein sequence ID" value="BDZ56006.1"/>
    <property type="molecule type" value="Genomic_DNA"/>
</dbReference>
<protein>
    <submittedName>
        <fullName evidence="1">Uncharacterized protein</fullName>
    </submittedName>
</protein>
<sequence>MRMTAPEAAGRARGTEDPVARIVAQEVASLREGFGRGAEFAVTRSTARERMLHRLECASIASHLDPSSRWTTPHRRRLDADPSYRIPMPVLVTRQAARELTGVRSCRVCWPNVSGEEPRPLRHVSAQRLGPQHVGRVLARPDGEPLGTIVRWRARIGADLFGVEHDEIEITTSAGVVTVARDGRVTIWDLPTDEEAIRRKTELVHRFASGDPRPA</sequence>
<keyword evidence="2" id="KW-1185">Reference proteome</keyword>
<gene>
    <name evidence="1" type="ORF">GCM10025870_30790</name>
</gene>
<organism evidence="1 2">
    <name type="scientific">Agromyces marinus</name>
    <dbReference type="NCBI Taxonomy" id="1389020"/>
    <lineage>
        <taxon>Bacteria</taxon>
        <taxon>Bacillati</taxon>
        <taxon>Actinomycetota</taxon>
        <taxon>Actinomycetes</taxon>
        <taxon>Micrococcales</taxon>
        <taxon>Microbacteriaceae</taxon>
        <taxon>Agromyces</taxon>
    </lineage>
</organism>